<organism evidence="7 8">
    <name type="scientific">Photobacterium kishitanii</name>
    <dbReference type="NCBI Taxonomy" id="318456"/>
    <lineage>
        <taxon>Bacteria</taxon>
        <taxon>Pseudomonadati</taxon>
        <taxon>Pseudomonadota</taxon>
        <taxon>Gammaproteobacteria</taxon>
        <taxon>Vibrionales</taxon>
        <taxon>Vibrionaceae</taxon>
        <taxon>Photobacterium</taxon>
    </lineage>
</organism>
<evidence type="ECO:0000256" key="3">
    <source>
        <dbReference type="ARBA" id="ARBA00022741"/>
    </source>
</evidence>
<gene>
    <name evidence="7" type="ORF">C9J27_02505</name>
</gene>
<proteinExistence type="predicted"/>
<dbReference type="EMBL" id="PYNF01000002">
    <property type="protein sequence ID" value="PSV00918.1"/>
    <property type="molecule type" value="Genomic_DNA"/>
</dbReference>
<reference evidence="7 8" key="1">
    <citation type="submission" date="2018-01" db="EMBL/GenBank/DDBJ databases">
        <title>Whole genome sequencing of Histamine producing bacteria.</title>
        <authorList>
            <person name="Butler K."/>
        </authorList>
    </citation>
    <scope>NUCLEOTIDE SEQUENCE [LARGE SCALE GENOMIC DNA]</scope>
    <source>
        <strain evidence="7 8">FS-7.2</strain>
    </source>
</reference>
<dbReference type="InterPro" id="IPR016185">
    <property type="entry name" value="PreATP-grasp_dom_sf"/>
</dbReference>
<dbReference type="AlphaFoldDB" id="A0A2T3KMA6"/>
<dbReference type="InterPro" id="IPR005494">
    <property type="entry name" value="GSPS_pre-ATP-grasp-like_dom"/>
</dbReference>
<dbReference type="Pfam" id="PF03738">
    <property type="entry name" value="GSP_synth"/>
    <property type="match status" value="1"/>
</dbReference>
<sequence length="464" mass="53271">MQNDKTSEPVSTYNPVSSVDSNRIVRTDIDFKLEDVANFCPLTYSTFTGIGDKELAEQINDQFFFPVTHTDSMPAYKVTKSECEHIANVSEAMYGLLVDSIGFIFSDKYKHRIKEFYGEGFLGDYPSFVDYAIYTYENNHEAVYGRFDIGFDWEKGEVTKFYEFNGDTPVMIFESVYMQNHYAEKYGDKGAQFNTYFNDLSKSTKRVLGGEDKNVAILGDLEFIEDALTVETMLNVLSDDNKNLVFADSVYNLEYDYRFIKTPFHINDVELDAVFMLYPWEEMVAGTPDIMNQWHRWCDTTRFFEPAWRWFVANKGVWAWLTEIIEKLQYEDDELKALVNKYSTALPHIPRSYRQNNGEFSDYVQKPLMGRLSSNIKIYHGGDVSYESGGGYGEDDVIYQEYCAPVGVKGRNNAILGVWMTPWSDGAAMFSEASSLAIREFDSPVLSIANERFIPHVVVEDGSI</sequence>
<evidence type="ECO:0000313" key="7">
    <source>
        <dbReference type="EMBL" id="PSV00918.1"/>
    </source>
</evidence>
<accession>A0A2T3KMA6</accession>
<dbReference type="GO" id="GO:0005524">
    <property type="term" value="F:ATP binding"/>
    <property type="evidence" value="ECO:0007669"/>
    <property type="project" value="UniProtKB-KW"/>
</dbReference>
<dbReference type="GO" id="GO:0016874">
    <property type="term" value="F:ligase activity"/>
    <property type="evidence" value="ECO:0007669"/>
    <property type="project" value="UniProtKB-KW"/>
</dbReference>
<comment type="caution">
    <text evidence="7">The sequence shown here is derived from an EMBL/GenBank/DDBJ whole genome shotgun (WGS) entry which is preliminary data.</text>
</comment>
<dbReference type="SUPFAM" id="SSF56059">
    <property type="entry name" value="Glutathione synthetase ATP-binding domain-like"/>
    <property type="match status" value="1"/>
</dbReference>
<keyword evidence="3" id="KW-0547">Nucleotide-binding</keyword>
<protein>
    <recommendedName>
        <fullName evidence="6">Glutathionylspermidine synthase pre-ATP-grasp-like domain-containing protein</fullName>
    </recommendedName>
</protein>
<evidence type="ECO:0000313" key="8">
    <source>
        <dbReference type="Proteomes" id="UP000241426"/>
    </source>
</evidence>
<dbReference type="SUPFAM" id="SSF52440">
    <property type="entry name" value="PreATP-grasp domain"/>
    <property type="match status" value="1"/>
</dbReference>
<evidence type="ECO:0000259" key="6">
    <source>
        <dbReference type="Pfam" id="PF03738"/>
    </source>
</evidence>
<dbReference type="RefSeq" id="WP_107288645.1">
    <property type="nucleotide sequence ID" value="NZ_PYNF01000002.1"/>
</dbReference>
<dbReference type="Gene3D" id="3.30.1490.330">
    <property type="match status" value="1"/>
</dbReference>
<feature type="domain" description="Glutathionylspermidine synthase pre-ATP-grasp-like" evidence="6">
    <location>
        <begin position="74"/>
        <end position="458"/>
    </location>
</feature>
<dbReference type="GO" id="GO:0046872">
    <property type="term" value="F:metal ion binding"/>
    <property type="evidence" value="ECO:0007669"/>
    <property type="project" value="UniProtKB-KW"/>
</dbReference>
<keyword evidence="4" id="KW-0067">ATP-binding</keyword>
<dbReference type="Proteomes" id="UP000241426">
    <property type="component" value="Unassembled WGS sequence"/>
</dbReference>
<evidence type="ECO:0000256" key="2">
    <source>
        <dbReference type="ARBA" id="ARBA00022723"/>
    </source>
</evidence>
<evidence type="ECO:0000256" key="4">
    <source>
        <dbReference type="ARBA" id="ARBA00022840"/>
    </source>
</evidence>
<keyword evidence="1" id="KW-0436">Ligase</keyword>
<evidence type="ECO:0000256" key="1">
    <source>
        <dbReference type="ARBA" id="ARBA00022598"/>
    </source>
</evidence>
<keyword evidence="5" id="KW-0460">Magnesium</keyword>
<evidence type="ECO:0000256" key="5">
    <source>
        <dbReference type="ARBA" id="ARBA00022842"/>
    </source>
</evidence>
<keyword evidence="2" id="KW-0479">Metal-binding</keyword>
<name>A0A2T3KMA6_9GAMM</name>